<evidence type="ECO:0000256" key="2">
    <source>
        <dbReference type="SAM" id="SignalP"/>
    </source>
</evidence>
<keyword evidence="2" id="KW-0732">Signal</keyword>
<reference evidence="3 4" key="1">
    <citation type="journal article" date="2019" name="Syst. Appl. Microbiol.">
        <title>Characterization of Bifidobacterium species in feaces of the Egyptian fruit bat: Description of B. vespertilionis sp. nov. and B. rousetti sp. nov.</title>
        <authorList>
            <person name="Modesto M."/>
            <person name="Satti M."/>
            <person name="Watanabe K."/>
            <person name="Puglisi E."/>
            <person name="Morelli L."/>
            <person name="Huang C.-H."/>
            <person name="Liou J.-S."/>
            <person name="Miyashita M."/>
            <person name="Tamura T."/>
            <person name="Saito S."/>
            <person name="Mori K."/>
            <person name="Huang L."/>
            <person name="Sciavilla P."/>
            <person name="Sandri C."/>
            <person name="Spiezio C."/>
            <person name="Vitali F."/>
            <person name="Cavalieri D."/>
            <person name="Perpetuini G."/>
            <person name="Tofalo R."/>
            <person name="Bonetti A."/>
            <person name="Arita M."/>
            <person name="Mattarelli P."/>
        </authorList>
    </citation>
    <scope>NUCLEOTIDE SEQUENCE [LARGE SCALE GENOMIC DNA]</scope>
    <source>
        <strain evidence="3 4">RST19</strain>
    </source>
</reference>
<proteinExistence type="predicted"/>
<dbReference type="Gene3D" id="2.60.40.1120">
    <property type="entry name" value="Carboxypeptidase-like, regulatory domain"/>
    <property type="match status" value="1"/>
</dbReference>
<comment type="caution">
    <text evidence="3">The sequence shown here is derived from an EMBL/GenBank/DDBJ whole genome shotgun (WGS) entry which is preliminary data.</text>
</comment>
<feature type="chain" id="PRO_5038896895" description="Carboxypeptidase regulatory-like domain-containing protein" evidence="2">
    <location>
        <begin position="28"/>
        <end position="1190"/>
    </location>
</feature>
<dbReference type="Proteomes" id="UP000326251">
    <property type="component" value="Unassembled WGS sequence"/>
</dbReference>
<evidence type="ECO:0000313" key="4">
    <source>
        <dbReference type="Proteomes" id="UP000326251"/>
    </source>
</evidence>
<dbReference type="EMBL" id="RZUG01000027">
    <property type="protein sequence ID" value="KAA8823208.1"/>
    <property type="molecule type" value="Genomic_DNA"/>
</dbReference>
<evidence type="ECO:0000256" key="1">
    <source>
        <dbReference type="SAM" id="MobiDB-lite"/>
    </source>
</evidence>
<feature type="compositionally biased region" description="Low complexity" evidence="1">
    <location>
        <begin position="610"/>
        <end position="626"/>
    </location>
</feature>
<accession>A0A5J5E1Z3</accession>
<evidence type="ECO:0000313" key="3">
    <source>
        <dbReference type="EMBL" id="KAA8823208.1"/>
    </source>
</evidence>
<dbReference type="Pfam" id="PF13620">
    <property type="entry name" value="CarboxypepD_reg"/>
    <property type="match status" value="1"/>
</dbReference>
<feature type="signal peptide" evidence="2">
    <location>
        <begin position="1"/>
        <end position="27"/>
    </location>
</feature>
<dbReference type="AlphaFoldDB" id="A0A5J5E1Z3"/>
<gene>
    <name evidence="3" type="ORF">EMO92_10340</name>
</gene>
<feature type="region of interest" description="Disordered" evidence="1">
    <location>
        <begin position="575"/>
        <end position="649"/>
    </location>
</feature>
<protein>
    <recommendedName>
        <fullName evidence="5">Carboxypeptidase regulatory-like domain-containing protein</fullName>
    </recommendedName>
</protein>
<organism evidence="3 4">
    <name type="scientific">Bifidobacterium reuteri</name>
    <dbReference type="NCBI Taxonomy" id="983706"/>
    <lineage>
        <taxon>Bacteria</taxon>
        <taxon>Bacillati</taxon>
        <taxon>Actinomycetota</taxon>
        <taxon>Actinomycetes</taxon>
        <taxon>Bifidobacteriales</taxon>
        <taxon>Bifidobacteriaceae</taxon>
        <taxon>Bifidobacterium</taxon>
    </lineage>
</organism>
<dbReference type="SUPFAM" id="SSF49464">
    <property type="entry name" value="Carboxypeptidase regulatory domain-like"/>
    <property type="match status" value="1"/>
</dbReference>
<dbReference type="InterPro" id="IPR008969">
    <property type="entry name" value="CarboxyPept-like_regulatory"/>
</dbReference>
<dbReference type="Pfam" id="PF17957">
    <property type="entry name" value="Big_7"/>
    <property type="match status" value="1"/>
</dbReference>
<name>A0A5J5E1Z3_9BIFI</name>
<evidence type="ECO:0008006" key="5">
    <source>
        <dbReference type="Google" id="ProtNLM"/>
    </source>
</evidence>
<dbReference type="RefSeq" id="WP_150336011.1">
    <property type="nucleotide sequence ID" value="NZ_RZUG01000027.1"/>
</dbReference>
<feature type="compositionally biased region" description="Polar residues" evidence="1">
    <location>
        <begin position="582"/>
        <end position="596"/>
    </location>
</feature>
<sequence>MSTASKFSGKSSWFSKLSAVVVSSAMAMTMGIAATPAANAYEAKLTTVGEKVEYSTQKRVPAVESSIGVGSLAADGTVALPGTAGYDSALVRVSLFAPVQDTTISVAGSTALFAAAGQDASATVLAPVADGKAQISASANANVRVEVLATFKNDAKTPGATNSVAQPVARGAAALGTEQSVGITGLGGVPATDVRAAYVTADVTLSQAGTVTLGGQTLDLPQGHTVVSTIVVPDAQQGDIKVSSTADGSIALAVRGWVAGSAENAEQVNVEGSYVPTSGADWSTSSASQSKAGAVDVPGATDRALSLALVSATKSANTARTFVDVGENIAGRSEGVLVDAAKGAAPQLEIVESTTAQAKVSVRGDAVNASVLPLGDVLGTPAADKGSVDVAITAPNDGASINLAETGGITLKGTVKSSAAVDHVEVYGNDTKIGNASVQYTADGPTWSMQVASPESQKVTYKAVVVARDDAKGDARITTQVTLPSADDTVISPDAVVVDPNDPANPVTGLTSDTVTFANEPSFGINKVIVSGVGNAAPQGFIRRVVAIDHTDAGWVVTTKPATLTEVFEQANIDQQPKAVDSETTVQAPETTSNGNAEFVGDSSKVITISRGSDNSQSDSQSVQPQLRSVLPQTDSIQSDHPQTREGDDNFVAKIECEVILSTDSDTEEYDADEKTNKVCSEDGDDASKGVSLAFEAALSKLGVDFKLDIETHWDWFLPKPELKYFKVAATGNVDSSVAVKAFGKVDAELDPPIEIGKLVNTVKTIMVGPVPVIIKIDVPINIVADASIEASLKLSWNWNKYFEVGKEYKNNDWHDVKVFKDSKKPEENAPCQVASMVDGEFKFEPQAGLQLAPLVSIYDIVGPEITLDVTAGVITGKVSWNAAQGGKIEGTIGIKFTGEGKLEATVPVIDYKLADVKIAHFEAPLVEGPHFSMSIPGFCNPDGDGGEGDTKQFKLSGMITDGQTGEPIAGALVQISPAEGSGDVVFVSSDGDGKFSKKLDNGKYHLKVELNGYITFEKDVDLSSADQQVVIALAKPTSSTTEWRAVLTWGEKPRDEDSHLIGNTPTGAYHVYYASKEAYDAADKRVAWLDVDDTTSYGPETLTFDVSDSGTYSYYVHNYSAEAPLNTSGAEVRLYRGDQLVKTYNIPANWGDQNIWQVFSIQNGQVVDYVEQPAAASAMSRAAVEPKKQ</sequence>
<feature type="compositionally biased region" description="Polar residues" evidence="1">
    <location>
        <begin position="631"/>
        <end position="641"/>
    </location>
</feature>